<keyword evidence="3" id="KW-1185">Reference proteome</keyword>
<proteinExistence type="predicted"/>
<dbReference type="GeneID" id="37107896"/>
<evidence type="ECO:0000313" key="2">
    <source>
        <dbReference type="EMBL" id="PWY81524.1"/>
    </source>
</evidence>
<dbReference type="RefSeq" id="XP_025465592.1">
    <property type="nucleotide sequence ID" value="XM_025605753.1"/>
</dbReference>
<dbReference type="STRING" id="1450535.A0A317W4L8"/>
<dbReference type="EMBL" id="MSFK01000020">
    <property type="protein sequence ID" value="PWY81524.1"/>
    <property type="molecule type" value="Genomic_DNA"/>
</dbReference>
<dbReference type="OrthoDB" id="3508621at2759"/>
<name>A0A317W4L8_9EURO</name>
<dbReference type="AlphaFoldDB" id="A0A317W4L8"/>
<accession>A0A317W4L8</accession>
<gene>
    <name evidence="2" type="ORF">BO94DRAFT_144889</name>
</gene>
<evidence type="ECO:0000256" key="1">
    <source>
        <dbReference type="SAM" id="MobiDB-lite"/>
    </source>
</evidence>
<comment type="caution">
    <text evidence="2">The sequence shown here is derived from an EMBL/GenBank/DDBJ whole genome shotgun (WGS) entry which is preliminary data.</text>
</comment>
<organism evidence="2 3">
    <name type="scientific">Aspergillus sclerotioniger CBS 115572</name>
    <dbReference type="NCBI Taxonomy" id="1450535"/>
    <lineage>
        <taxon>Eukaryota</taxon>
        <taxon>Fungi</taxon>
        <taxon>Dikarya</taxon>
        <taxon>Ascomycota</taxon>
        <taxon>Pezizomycotina</taxon>
        <taxon>Eurotiomycetes</taxon>
        <taxon>Eurotiomycetidae</taxon>
        <taxon>Eurotiales</taxon>
        <taxon>Aspergillaceae</taxon>
        <taxon>Aspergillus</taxon>
        <taxon>Aspergillus subgen. Circumdati</taxon>
    </lineage>
</organism>
<evidence type="ECO:0000313" key="3">
    <source>
        <dbReference type="Proteomes" id="UP000246702"/>
    </source>
</evidence>
<protein>
    <submittedName>
        <fullName evidence="2">Uncharacterized protein</fullName>
    </submittedName>
</protein>
<sequence length="388" mass="43852">MPPRPVDAPISQFTGLGIMLPRQKSGPPQYLALRALWKCNKRTLFQPSDWRIQGVAKARKSLKGLAHWEKFLHAVPLVFSEADILPVTSDLGDLKLIWYYGQLIRSAPAQDRPDNEDNVRFTPISKRTKFQEKQVAKQGSVLDTPTPLPKEIAITNLLGHFSLDENPTSDPKETPSTDFYPDSPEDDLRRDPTYEDGSDDFPPVSDENLVNTYLLGLASLVTMSSEGVQAHWSQQRKAYKVRSKGAKLYEARTDGHLFLTEGKQTKAIVEVKAMARDDLPTVRMQETAEIAAWIHECPDEILKDTPKDKVFRRLLFSENRHEIYLIIAEYSANYVDQLTNPNHASKSKSFLTMNEYGPWDIGVRDDVEDIASVMLAVTLQFSKGLPLI</sequence>
<dbReference type="Proteomes" id="UP000246702">
    <property type="component" value="Unassembled WGS sequence"/>
</dbReference>
<feature type="region of interest" description="Disordered" evidence="1">
    <location>
        <begin position="161"/>
        <end position="205"/>
    </location>
</feature>
<reference evidence="2 3" key="1">
    <citation type="submission" date="2016-12" db="EMBL/GenBank/DDBJ databases">
        <title>The genomes of Aspergillus section Nigri reveals drivers in fungal speciation.</title>
        <authorList>
            <consortium name="DOE Joint Genome Institute"/>
            <person name="Vesth T.C."/>
            <person name="Nybo J."/>
            <person name="Theobald S."/>
            <person name="Brandl J."/>
            <person name="Frisvad J.C."/>
            <person name="Nielsen K.F."/>
            <person name="Lyhne E.K."/>
            <person name="Kogle M.E."/>
            <person name="Kuo A."/>
            <person name="Riley R."/>
            <person name="Clum A."/>
            <person name="Nolan M."/>
            <person name="Lipzen A."/>
            <person name="Salamov A."/>
            <person name="Henrissat B."/>
            <person name="Wiebenga A."/>
            <person name="De Vries R.P."/>
            <person name="Grigoriev I.V."/>
            <person name="Mortensen U.H."/>
            <person name="Andersen M.R."/>
            <person name="Baker S.E."/>
        </authorList>
    </citation>
    <scope>NUCLEOTIDE SEQUENCE [LARGE SCALE GENOMIC DNA]</scope>
    <source>
        <strain evidence="2 3">CBS 115572</strain>
    </source>
</reference>